<dbReference type="RefSeq" id="WP_380026866.1">
    <property type="nucleotide sequence ID" value="NZ_JBHSHC010000112.1"/>
</dbReference>
<dbReference type="NCBIfam" id="NF001243">
    <property type="entry name" value="PRK00216.1-4"/>
    <property type="match status" value="1"/>
</dbReference>
<dbReference type="InterPro" id="IPR029063">
    <property type="entry name" value="SAM-dependent_MTases_sf"/>
</dbReference>
<dbReference type="NCBIfam" id="TIGR01934">
    <property type="entry name" value="MenG_MenH_UbiE"/>
    <property type="match status" value="1"/>
</dbReference>
<dbReference type="InterPro" id="IPR004033">
    <property type="entry name" value="UbiE/COQ5_MeTrFase"/>
</dbReference>
<dbReference type="EC" id="2.1.1.163" evidence="4"/>
<accession>A0ABV9Q319</accession>
<dbReference type="EMBL" id="JBHSHC010000112">
    <property type="protein sequence ID" value="MFC4768916.1"/>
    <property type="molecule type" value="Genomic_DNA"/>
</dbReference>
<evidence type="ECO:0000313" key="5">
    <source>
        <dbReference type="EMBL" id="MFC4768916.1"/>
    </source>
</evidence>
<keyword evidence="3 4" id="KW-0949">S-adenosyl-L-methionine</keyword>
<comment type="pathway">
    <text evidence="4">Quinol/quinone metabolism; menaquinone biosynthesis; menaquinol from 1,4-dihydroxy-2-naphthoate: step 2/2.</text>
</comment>
<gene>
    <name evidence="4" type="primary">menG</name>
    <name evidence="5" type="ORF">ACFO8Q_16380</name>
</gene>
<dbReference type="Gene3D" id="3.40.50.150">
    <property type="entry name" value="Vaccinia Virus protein VP39"/>
    <property type="match status" value="1"/>
</dbReference>
<evidence type="ECO:0000256" key="2">
    <source>
        <dbReference type="ARBA" id="ARBA00022679"/>
    </source>
</evidence>
<dbReference type="PANTHER" id="PTHR43591:SF24">
    <property type="entry name" value="2-METHOXY-6-POLYPRENYL-1,4-BENZOQUINOL METHYLASE, MITOCHONDRIAL"/>
    <property type="match status" value="1"/>
</dbReference>
<sequence>MAHFETKEEKVHYIFSRIAKRYDLMNTVLSFRRHRAWRSTTMKRMNVQPGQSALDVCTGTGDWAISLARSVGEHGRVVGLDFCEPMLEVGNQKIVQEGLANCVQMIHGNAMELPFEDNTFDYATIGFALRNVPSVEHVIREMARVVKPGGMVVSLELSKPEWPPFRALYYFYFEKILPQIGKLAAKDEVSYSWLPESLKTFPDRNGLEEIFKKTGLVKVESKPLTGGIAAMHLGYKAE</sequence>
<feature type="binding site" evidence="4">
    <location>
        <position position="60"/>
    </location>
    <ligand>
        <name>S-adenosyl-L-methionine</name>
        <dbReference type="ChEBI" id="CHEBI:59789"/>
    </ligand>
</feature>
<feature type="binding site" evidence="4">
    <location>
        <begin position="109"/>
        <end position="110"/>
    </location>
    <ligand>
        <name>S-adenosyl-L-methionine</name>
        <dbReference type="ChEBI" id="CHEBI:59789"/>
    </ligand>
</feature>
<keyword evidence="1 4" id="KW-0489">Methyltransferase</keyword>
<dbReference type="Pfam" id="PF01209">
    <property type="entry name" value="Ubie_methyltran"/>
    <property type="match status" value="1"/>
</dbReference>
<evidence type="ECO:0000313" key="6">
    <source>
        <dbReference type="Proteomes" id="UP001596002"/>
    </source>
</evidence>
<dbReference type="PROSITE" id="PS01183">
    <property type="entry name" value="UBIE_1"/>
    <property type="match status" value="1"/>
</dbReference>
<comment type="caution">
    <text evidence="5">The sequence shown here is derived from an EMBL/GenBank/DDBJ whole genome shotgun (WGS) entry which is preliminary data.</text>
</comment>
<dbReference type="Proteomes" id="UP001596002">
    <property type="component" value="Unassembled WGS sequence"/>
</dbReference>
<dbReference type="CDD" id="cd02440">
    <property type="entry name" value="AdoMet_MTases"/>
    <property type="match status" value="1"/>
</dbReference>
<evidence type="ECO:0000256" key="3">
    <source>
        <dbReference type="ARBA" id="ARBA00022691"/>
    </source>
</evidence>
<protein>
    <recommendedName>
        <fullName evidence="4">Demethylmenaquinone methyltransferase</fullName>
        <ecNumber evidence="4">2.1.1.163</ecNumber>
    </recommendedName>
</protein>
<dbReference type="NCBIfam" id="NF001244">
    <property type="entry name" value="PRK00216.1-5"/>
    <property type="match status" value="1"/>
</dbReference>
<feature type="binding site" evidence="4">
    <location>
        <position position="81"/>
    </location>
    <ligand>
        <name>S-adenosyl-L-methionine</name>
        <dbReference type="ChEBI" id="CHEBI:59789"/>
    </ligand>
</feature>
<dbReference type="PROSITE" id="PS51608">
    <property type="entry name" value="SAM_MT_UBIE"/>
    <property type="match status" value="1"/>
</dbReference>
<comment type="caution">
    <text evidence="4">Lacks conserved residue(s) required for the propagation of feature annotation.</text>
</comment>
<comment type="function">
    <text evidence="4">Methyltransferase required for the conversion of demethylmenaquinol (DMKH2) to menaquinol (MKH2).</text>
</comment>
<dbReference type="InterPro" id="IPR023576">
    <property type="entry name" value="UbiE/COQ5_MeTrFase_CS"/>
</dbReference>
<proteinExistence type="inferred from homology"/>
<keyword evidence="6" id="KW-1185">Reference proteome</keyword>
<reference evidence="6" key="1">
    <citation type="journal article" date="2019" name="Int. J. Syst. Evol. Microbiol.">
        <title>The Global Catalogue of Microorganisms (GCM) 10K type strain sequencing project: providing services to taxonomists for standard genome sequencing and annotation.</title>
        <authorList>
            <consortium name="The Broad Institute Genomics Platform"/>
            <consortium name="The Broad Institute Genome Sequencing Center for Infectious Disease"/>
            <person name="Wu L."/>
            <person name="Ma J."/>
        </authorList>
    </citation>
    <scope>NUCLEOTIDE SEQUENCE [LARGE SCALE GENOMIC DNA]</scope>
    <source>
        <strain evidence="6">WYCCWR 12678</strain>
    </source>
</reference>
<dbReference type="PROSITE" id="PS01184">
    <property type="entry name" value="UBIE_2"/>
    <property type="match status" value="1"/>
</dbReference>
<dbReference type="GO" id="GO:0043770">
    <property type="term" value="F:demethylmenaquinone methyltransferase activity"/>
    <property type="evidence" value="ECO:0007669"/>
    <property type="project" value="UniProtKB-EC"/>
</dbReference>
<dbReference type="PANTHER" id="PTHR43591">
    <property type="entry name" value="METHYLTRANSFERASE"/>
    <property type="match status" value="1"/>
</dbReference>
<comment type="catalytic activity">
    <reaction evidence="4">
        <text>a 2-demethylmenaquinol + S-adenosyl-L-methionine = a menaquinol + S-adenosyl-L-homocysteine + H(+)</text>
        <dbReference type="Rhea" id="RHEA:42640"/>
        <dbReference type="Rhea" id="RHEA-COMP:9539"/>
        <dbReference type="Rhea" id="RHEA-COMP:9563"/>
        <dbReference type="ChEBI" id="CHEBI:15378"/>
        <dbReference type="ChEBI" id="CHEBI:18151"/>
        <dbReference type="ChEBI" id="CHEBI:55437"/>
        <dbReference type="ChEBI" id="CHEBI:57856"/>
        <dbReference type="ChEBI" id="CHEBI:59789"/>
        <dbReference type="EC" id="2.1.1.163"/>
    </reaction>
</comment>
<dbReference type="GO" id="GO:0032259">
    <property type="term" value="P:methylation"/>
    <property type="evidence" value="ECO:0007669"/>
    <property type="project" value="UniProtKB-KW"/>
</dbReference>
<comment type="similarity">
    <text evidence="4">Belongs to the class I-like SAM-binding methyltransferase superfamily. MenG/UbiE family.</text>
</comment>
<name>A0ABV9Q319_9BACL</name>
<evidence type="ECO:0000256" key="4">
    <source>
        <dbReference type="HAMAP-Rule" id="MF_01813"/>
    </source>
</evidence>
<organism evidence="5 6">
    <name type="scientific">Effusibacillus consociatus</name>
    <dbReference type="NCBI Taxonomy" id="1117041"/>
    <lineage>
        <taxon>Bacteria</taxon>
        <taxon>Bacillati</taxon>
        <taxon>Bacillota</taxon>
        <taxon>Bacilli</taxon>
        <taxon>Bacillales</taxon>
        <taxon>Alicyclobacillaceae</taxon>
        <taxon>Effusibacillus</taxon>
    </lineage>
</organism>
<dbReference type="HAMAP" id="MF_01813">
    <property type="entry name" value="MenG_UbiE_methyltr"/>
    <property type="match status" value="1"/>
</dbReference>
<keyword evidence="4" id="KW-0474">Menaquinone biosynthesis</keyword>
<keyword evidence="2 4" id="KW-0808">Transferase</keyword>
<evidence type="ECO:0000256" key="1">
    <source>
        <dbReference type="ARBA" id="ARBA00022603"/>
    </source>
</evidence>
<dbReference type="SUPFAM" id="SSF53335">
    <property type="entry name" value="S-adenosyl-L-methionine-dependent methyltransferases"/>
    <property type="match status" value="1"/>
</dbReference>